<accession>A0A0B6TIK8</accession>
<keyword evidence="2" id="KW-1185">Reference proteome</keyword>
<evidence type="ECO:0000313" key="1">
    <source>
        <dbReference type="EMBL" id="AJK67783.1"/>
    </source>
</evidence>
<organism evidence="1 2">
    <name type="scientific">Corynebacterium marinum DSM 44953</name>
    <dbReference type="NCBI Taxonomy" id="1224162"/>
    <lineage>
        <taxon>Bacteria</taxon>
        <taxon>Bacillati</taxon>
        <taxon>Actinomycetota</taxon>
        <taxon>Actinomycetes</taxon>
        <taxon>Mycobacteriales</taxon>
        <taxon>Corynebacteriaceae</taxon>
        <taxon>Corynebacterium</taxon>
    </lineage>
</organism>
<dbReference type="KEGG" id="cmq:B840_00715"/>
<dbReference type="Proteomes" id="UP000031928">
    <property type="component" value="Chromosome"/>
</dbReference>
<dbReference type="AlphaFoldDB" id="A0A0B6TIK8"/>
<dbReference type="InterPro" id="IPR029058">
    <property type="entry name" value="AB_hydrolase_fold"/>
</dbReference>
<gene>
    <name evidence="1" type="ORF">B840_00715</name>
</gene>
<dbReference type="SUPFAM" id="SSF53474">
    <property type="entry name" value="alpha/beta-Hydrolases"/>
    <property type="match status" value="1"/>
</dbReference>
<evidence type="ECO:0000313" key="2">
    <source>
        <dbReference type="Proteomes" id="UP000031928"/>
    </source>
</evidence>
<dbReference type="STRING" id="1224162.B840_00715"/>
<reference evidence="1 2" key="1">
    <citation type="submission" date="2014-05" db="EMBL/GenBank/DDBJ databases">
        <title>Complete genome sequence of Corynebacterium marinum DSM 44953.</title>
        <authorList>
            <person name="Schaffert L."/>
            <person name="Albersmeier A."/>
            <person name="Kalinowski J."/>
            <person name="Ruckert C."/>
        </authorList>
    </citation>
    <scope>NUCLEOTIDE SEQUENCE [LARGE SCALE GENOMIC DNA]</scope>
    <source>
        <strain evidence="1 2">DSM 44953</strain>
    </source>
</reference>
<sequence length="336" mass="36629">MLLPEVSVFAPRVARLNRERVRAEATRLVAMTDTPDQNSPTPEQLKEEQFRAEFQVGGVDRDMPAEDQLEQLYSYLDAHYETPDFTPPWKGGAGDPDPADNYIARLPDRITHTAMLMLGSGLDHSMPGVVWAEGIEIEEVPEVGGRMFTPSEPTGAWALSFHSGGWWRGSGNALEMSWRPEVAAAAQRSGTIILDLDYPLAPQNTLAEINELVRKAAGIAQHHNATSLTGWGYSSGAALAAMNAPLFDALVLTFPDLGSVAGLPEEIRAGQSVPDPSTWPRTLVQVASQDEVAGRPTGVEGHEVREYVSRHRVSTPAVARQKISDVAEFLRVQSSR</sequence>
<dbReference type="HOGENOM" id="CLU_920327_0_0_11"/>
<proteinExistence type="predicted"/>
<name>A0A0B6TIK8_9CORY</name>
<dbReference type="EMBL" id="CP007790">
    <property type="protein sequence ID" value="AJK67783.1"/>
    <property type="molecule type" value="Genomic_DNA"/>
</dbReference>
<dbReference type="Gene3D" id="3.40.50.1820">
    <property type="entry name" value="alpha/beta hydrolase"/>
    <property type="match status" value="1"/>
</dbReference>
<protein>
    <submittedName>
        <fullName evidence="1">Uncharacterized protein</fullName>
    </submittedName>
</protein>